<accession>A0ABQ9GXM1</accession>
<dbReference type="Proteomes" id="UP001159363">
    <property type="component" value="Chromosome 7"/>
</dbReference>
<evidence type="ECO:0000313" key="1">
    <source>
        <dbReference type="EMBL" id="KAJ8876769.1"/>
    </source>
</evidence>
<proteinExistence type="predicted"/>
<protein>
    <submittedName>
        <fullName evidence="1">Uncharacterized protein</fullName>
    </submittedName>
</protein>
<keyword evidence="2" id="KW-1185">Reference proteome</keyword>
<comment type="caution">
    <text evidence="1">The sequence shown here is derived from an EMBL/GenBank/DDBJ whole genome shotgun (WGS) entry which is preliminary data.</text>
</comment>
<name>A0ABQ9GXM1_9NEOP</name>
<gene>
    <name evidence="1" type="ORF">PR048_021216</name>
</gene>
<evidence type="ECO:0000313" key="2">
    <source>
        <dbReference type="Proteomes" id="UP001159363"/>
    </source>
</evidence>
<reference evidence="1 2" key="1">
    <citation type="submission" date="2023-02" db="EMBL/GenBank/DDBJ databases">
        <title>LHISI_Scaffold_Assembly.</title>
        <authorList>
            <person name="Stuart O.P."/>
            <person name="Cleave R."/>
            <person name="Magrath M.J.L."/>
            <person name="Mikheyev A.S."/>
        </authorList>
    </citation>
    <scope>NUCLEOTIDE SEQUENCE [LARGE SCALE GENOMIC DNA]</scope>
    <source>
        <strain evidence="1">Daus_M_001</strain>
        <tissue evidence="1">Leg muscle</tissue>
    </source>
</reference>
<organism evidence="1 2">
    <name type="scientific">Dryococelus australis</name>
    <dbReference type="NCBI Taxonomy" id="614101"/>
    <lineage>
        <taxon>Eukaryota</taxon>
        <taxon>Metazoa</taxon>
        <taxon>Ecdysozoa</taxon>
        <taxon>Arthropoda</taxon>
        <taxon>Hexapoda</taxon>
        <taxon>Insecta</taxon>
        <taxon>Pterygota</taxon>
        <taxon>Neoptera</taxon>
        <taxon>Polyneoptera</taxon>
        <taxon>Phasmatodea</taxon>
        <taxon>Verophasmatodea</taxon>
        <taxon>Anareolatae</taxon>
        <taxon>Phasmatidae</taxon>
        <taxon>Eurycanthinae</taxon>
        <taxon>Dryococelus</taxon>
    </lineage>
</organism>
<dbReference type="EMBL" id="JARBHB010000008">
    <property type="protein sequence ID" value="KAJ8876769.1"/>
    <property type="molecule type" value="Genomic_DNA"/>
</dbReference>
<sequence>MTKVHSRKQDPSNALRVVKELRDSSFSPGGNNGVCCSMEPLGYSATAATPFRFPFPNPRLTPTPPFSTPNFYRPSSYRCRGTQWPRREAHPHRTAREGLISSTNINLHHIHIRYQLLVVKLLVSHPDEIGLISGGVTPGFWKGGIVPDDAADLPFLCPCIAALLLTYLTSPSSALKTSMLRAAKIFTTERGGAVVTHWIRIREDTGSIPGLAILSSAFHSFFEITPGECCDGSRTKTMADSFPLNNDTLSPLNYLAFKYPTFRGGNWKSPRKPADQRHRPARYPHAKIRSDPAGFETRIALVGGEQANHSATVAPCILMIFIKEMDSPEEYSNLSCFLSYRPGHISRSPPNFLAGFKGISSMEVQSIQSAPVPLTHPPPLLHLLVLRSLAHRRSINPPWDTLCRHSARDNTWRWREKNGGEERTQKGITREEFSWGLGEDLIKDGGLLVVKGLVSWWWKKRNTEDMTVVPVRVMFTTARLPIQETAGFPDAFFIPYKPTAGT</sequence>